<evidence type="ECO:0000313" key="2">
    <source>
        <dbReference type="EMBL" id="KAA0978677.1"/>
    </source>
</evidence>
<feature type="region of interest" description="Disordered" evidence="1">
    <location>
        <begin position="271"/>
        <end position="301"/>
    </location>
</feature>
<evidence type="ECO:0000256" key="1">
    <source>
        <dbReference type="SAM" id="MobiDB-lite"/>
    </source>
</evidence>
<organism evidence="2 3">
    <name type="scientific">Paeniglutamicibacter gangotriensis</name>
    <dbReference type="NCBI Taxonomy" id="254787"/>
    <lineage>
        <taxon>Bacteria</taxon>
        <taxon>Bacillati</taxon>
        <taxon>Actinomycetota</taxon>
        <taxon>Actinomycetes</taxon>
        <taxon>Micrococcales</taxon>
        <taxon>Micrococcaceae</taxon>
        <taxon>Paeniglutamicibacter</taxon>
    </lineage>
</organism>
<dbReference type="AlphaFoldDB" id="A0A5B0EI04"/>
<dbReference type="Proteomes" id="UP000323856">
    <property type="component" value="Unassembled WGS sequence"/>
</dbReference>
<accession>A0A5B0EI04</accession>
<gene>
    <name evidence="2" type="ORF">FQ154_05470</name>
</gene>
<dbReference type="SUPFAM" id="SSF101478">
    <property type="entry name" value="ADP-ribosylglycohydrolase"/>
    <property type="match status" value="1"/>
</dbReference>
<proteinExistence type="predicted"/>
<dbReference type="Pfam" id="PF03747">
    <property type="entry name" value="ADP_ribosyl_GH"/>
    <property type="match status" value="1"/>
</dbReference>
<dbReference type="InterPro" id="IPR036705">
    <property type="entry name" value="Ribosyl_crysJ1_sf"/>
</dbReference>
<dbReference type="OrthoDB" id="4871367at2"/>
<evidence type="ECO:0000313" key="3">
    <source>
        <dbReference type="Proteomes" id="UP000323856"/>
    </source>
</evidence>
<protein>
    <recommendedName>
        <fullName evidence="4">ADP-ribosylglycohydrolase family protein</fullName>
    </recommendedName>
</protein>
<dbReference type="Gene3D" id="1.10.4080.10">
    <property type="entry name" value="ADP-ribosylation/Crystallin J1"/>
    <property type="match status" value="1"/>
</dbReference>
<dbReference type="InterPro" id="IPR005502">
    <property type="entry name" value="Ribosyl_crysJ1"/>
</dbReference>
<comment type="caution">
    <text evidence="2">The sequence shown here is derived from an EMBL/GenBank/DDBJ whole genome shotgun (WGS) entry which is preliminary data.</text>
</comment>
<reference evidence="2 3" key="1">
    <citation type="submission" date="2019-07" db="EMBL/GenBank/DDBJ databases">
        <title>Analysis of the biochemical properties, biological activity and biotechnological potential of siderophores and biosurfactants produced by Antarctic psychrotolerant bacteria.</title>
        <authorList>
            <person name="Styczynski M."/>
            <person name="Krucon T."/>
            <person name="Decewicz P."/>
            <person name="Dziewit L."/>
        </authorList>
    </citation>
    <scope>NUCLEOTIDE SEQUENCE [LARGE SCALE GENOMIC DNA]</scope>
    <source>
        <strain evidence="2 3">ANT_H27</strain>
    </source>
</reference>
<dbReference type="EMBL" id="VOBL01000004">
    <property type="protein sequence ID" value="KAA0978677.1"/>
    <property type="molecule type" value="Genomic_DNA"/>
</dbReference>
<sequence>MVSTSRSTNSSWARCSEAWWKERPKCQSEVCKIRMGSSLARALPRVGIRAPPYAFRTRLAPVSESTEQYALPADYSDRVFGVLLAAADGAAHARDAQEPGETETLALYLLDGLLEALEWAHEGVASDEAACMWLAALRWYKLVNTSYPEGAPEPQPRWIDEAFAGAPAFAAGDTQNLLALGQTDMASTGRPLYPAADTTGVLTRAAFVALLPRVDEATTAKIATDAAALTHGSPSAHRAAGAAALVVRAALESGTDSMGRWAELVREFEVSDAEHEEAGGTEPSDIAAEDSSAGTPEDGTAGTGLVRAVDCVTRALAHTEAKDAYQALFEYLDEDPDTETAAFATTLLAAVLGTDAVAHRPASEIDSVLDAMHDRWLALTGGE</sequence>
<evidence type="ECO:0008006" key="4">
    <source>
        <dbReference type="Google" id="ProtNLM"/>
    </source>
</evidence>
<name>A0A5B0EI04_9MICC</name>